<protein>
    <recommendedName>
        <fullName evidence="2">Amidase domain-containing protein</fullName>
    </recommendedName>
</protein>
<reference evidence="3 4" key="1">
    <citation type="submission" date="2021-11" db="EMBL/GenBank/DDBJ databases">
        <title>Black yeast isolated from Biological Soil Crust.</title>
        <authorList>
            <person name="Kurbessoian T."/>
        </authorList>
    </citation>
    <scope>NUCLEOTIDE SEQUENCE [LARGE SCALE GENOMIC DNA]</scope>
    <source>
        <strain evidence="3 4">CCFEE 5522</strain>
    </source>
</reference>
<dbReference type="GO" id="GO:0003824">
    <property type="term" value="F:catalytic activity"/>
    <property type="evidence" value="ECO:0007669"/>
    <property type="project" value="InterPro"/>
</dbReference>
<evidence type="ECO:0000313" key="3">
    <source>
        <dbReference type="EMBL" id="KAK4541941.1"/>
    </source>
</evidence>
<dbReference type="InterPro" id="IPR020556">
    <property type="entry name" value="Amidase_CS"/>
</dbReference>
<dbReference type="Proteomes" id="UP001324427">
    <property type="component" value="Unassembled WGS sequence"/>
</dbReference>
<name>A0AAV9JAG2_9PEZI</name>
<dbReference type="SUPFAM" id="SSF75304">
    <property type="entry name" value="Amidase signature (AS) enzymes"/>
    <property type="match status" value="1"/>
</dbReference>
<sequence>MSVQRPIWINRPAAKAFQVPCRPPPPPANPVVRGLALYYGAQLVSSVNLIQSYLWSNAGFDKLRNRPELRNIDPRYEPTVIKCTGEPTSGEQGSLHSLFDEDWTRRKPSAAVYPSILDYHEAYKAGKLTPTAVAEALLPLVRRDAEDVTKHATAFLDSNVDLALKAAQESTKRYRDGTYLSPLDGVPVAVKDEEDIKGYRKCLGSKVDYTREDDATSYCVQQWLDAGAVLIGKTTMHELGMDTTNNNPVYGTPLNPHNERYYCGGSSGGSGYAVSAGLVPVAIGNDGGGSIRIPSTYCGLYGLKPSHSRISIRPTSNLAKSTGVAGPMAANMVDLEIAYCVMAQPDVLDPDSKLFVAPKDQATVQASRTKVLGVCKQWFERADPPVKHACERTLDYLTSKLDYEIVDISIPMIHEAQLAHAMTILCEIASGVASVKDLTPANKILISTGSKTPGLDFLQAQKLRNLLMRHLSYLYEQHPGMIIVTPTTPNAGWPYHPADLQYGCSDGNTQIRNMEYVYLANFVGCPAITAPVAYLDPAIGSGQIPVGLMGMGEWCSEDELIAFGYDCERYLHDVYEGGRVKPGNFVDVMELAKGAGGE</sequence>
<dbReference type="PANTHER" id="PTHR11895">
    <property type="entry name" value="TRANSAMIDASE"/>
    <property type="match status" value="1"/>
</dbReference>
<evidence type="ECO:0000256" key="1">
    <source>
        <dbReference type="ARBA" id="ARBA00009199"/>
    </source>
</evidence>
<dbReference type="AlphaFoldDB" id="A0AAV9JAG2"/>
<dbReference type="PROSITE" id="PS00571">
    <property type="entry name" value="AMIDASES"/>
    <property type="match status" value="1"/>
</dbReference>
<dbReference type="Gene3D" id="3.90.1300.10">
    <property type="entry name" value="Amidase signature (AS) domain"/>
    <property type="match status" value="1"/>
</dbReference>
<comment type="caution">
    <text evidence="3">The sequence shown here is derived from an EMBL/GenBank/DDBJ whole genome shotgun (WGS) entry which is preliminary data.</text>
</comment>
<accession>A0AAV9JAG2</accession>
<dbReference type="Pfam" id="PF01425">
    <property type="entry name" value="Amidase"/>
    <property type="match status" value="1"/>
</dbReference>
<dbReference type="PANTHER" id="PTHR11895:SF67">
    <property type="entry name" value="AMIDASE DOMAIN-CONTAINING PROTEIN"/>
    <property type="match status" value="1"/>
</dbReference>
<comment type="similarity">
    <text evidence="1">Belongs to the amidase family.</text>
</comment>
<evidence type="ECO:0000313" key="4">
    <source>
        <dbReference type="Proteomes" id="UP001324427"/>
    </source>
</evidence>
<dbReference type="EMBL" id="JAVFHQ010000047">
    <property type="protein sequence ID" value="KAK4541941.1"/>
    <property type="molecule type" value="Genomic_DNA"/>
</dbReference>
<dbReference type="InterPro" id="IPR036928">
    <property type="entry name" value="AS_sf"/>
</dbReference>
<evidence type="ECO:0000259" key="2">
    <source>
        <dbReference type="Pfam" id="PF01425"/>
    </source>
</evidence>
<proteinExistence type="inferred from homology"/>
<dbReference type="InterPro" id="IPR023631">
    <property type="entry name" value="Amidase_dom"/>
</dbReference>
<dbReference type="InterPro" id="IPR000120">
    <property type="entry name" value="Amidase"/>
</dbReference>
<gene>
    <name evidence="3" type="ORF">LTR36_007305</name>
</gene>
<organism evidence="3 4">
    <name type="scientific">Oleoguttula mirabilis</name>
    <dbReference type="NCBI Taxonomy" id="1507867"/>
    <lineage>
        <taxon>Eukaryota</taxon>
        <taxon>Fungi</taxon>
        <taxon>Dikarya</taxon>
        <taxon>Ascomycota</taxon>
        <taxon>Pezizomycotina</taxon>
        <taxon>Dothideomycetes</taxon>
        <taxon>Dothideomycetidae</taxon>
        <taxon>Mycosphaerellales</taxon>
        <taxon>Teratosphaeriaceae</taxon>
        <taxon>Oleoguttula</taxon>
    </lineage>
</organism>
<keyword evidence="4" id="KW-1185">Reference proteome</keyword>
<feature type="domain" description="Amidase" evidence="2">
    <location>
        <begin position="144"/>
        <end position="560"/>
    </location>
</feature>